<evidence type="ECO:0000313" key="8">
    <source>
        <dbReference type="Proteomes" id="UP000050331"/>
    </source>
</evidence>
<dbReference type="InterPro" id="IPR049730">
    <property type="entry name" value="SNF2/RAD54-like_C"/>
</dbReference>
<accession>A0A0U4GBP0</accession>
<keyword evidence="4" id="KW-0067">ATP-binding</keyword>
<organism evidence="7 8">
    <name type="scientific">Lentibacillus amyloliquefaciens</name>
    <dbReference type="NCBI Taxonomy" id="1472767"/>
    <lineage>
        <taxon>Bacteria</taxon>
        <taxon>Bacillati</taxon>
        <taxon>Bacillota</taxon>
        <taxon>Bacilli</taxon>
        <taxon>Bacillales</taxon>
        <taxon>Bacillaceae</taxon>
        <taxon>Lentibacillus</taxon>
    </lineage>
</organism>
<evidence type="ECO:0000256" key="3">
    <source>
        <dbReference type="ARBA" id="ARBA00022806"/>
    </source>
</evidence>
<sequence length="679" mass="79135">MRLVSPLEQYLFKLDKGLLELQAMEMDDALCAFFQDRNLSENKFEMENDKGLKRKFSINWDERLLQGRGIKGFFSGYDASYLWIRQTEDGQIQVASQEEAPLSNELHNQEHATAVLRELAEFRVHDDAWFQLYQSAEKFQINPDNNELLSLPYIREMETFDYQVKTVKSVLSQFKGRVMLSDEVGLGKTVEAGMAMLEYIMRGLARRILILVPPSLVQQWENEMKRKFNQDFVRADAPEFKRKGEAAWGHYQKVIASIDTAKRKNHRSPISEQYYDLVIVDEAHHLKNRRTQKWQFVNTINKKYIFLLTATPVQNHLEELYNLITLLKPGQLSTYSYFRKNFVEGKEGIEAKNVDKLKSLLADVMVRNKRSNVDVTFTKRTAYTRTVTLPQQERQLYDNLSLFIRNNYERQHSVLNRFRLKNLQEQIGSTINAIIPSLEGLSANEKLATFDRKAMQRFLNEAQEISKDDNSAGHEKAKEVAAILKEFNGKMIVFTKFSSAQRYLRDFLLDSGFKVAEFHGGLRRKDKEEQVTYFRKEADVLVSTEVGGEGRNLQFCNGMINYDLPWNPMAIEQRIGRIHRIGQEKDVFVYNLVAEDTIEHYILDLLDRKINMFELVVGEVDAILGDMEEKEDFSEMIMKAWVEAEDNKEMASELDEIGEAMLQNKQKLIKQRNLDDTLF</sequence>
<evidence type="ECO:0000259" key="6">
    <source>
        <dbReference type="PROSITE" id="PS51194"/>
    </source>
</evidence>
<dbReference type="OrthoDB" id="9814088at2"/>
<feature type="domain" description="Helicase ATP-binding" evidence="5">
    <location>
        <begin position="169"/>
        <end position="330"/>
    </location>
</feature>
<dbReference type="GO" id="GO:0004386">
    <property type="term" value="F:helicase activity"/>
    <property type="evidence" value="ECO:0007669"/>
    <property type="project" value="UniProtKB-KW"/>
</dbReference>
<dbReference type="Pfam" id="PF00176">
    <property type="entry name" value="SNF2-rel_dom"/>
    <property type="match status" value="1"/>
</dbReference>
<reference evidence="7 8" key="1">
    <citation type="submission" date="2016-01" db="EMBL/GenBank/DDBJ databases">
        <title>Complete genome sequence of strain Lentibacillus amyloliquefaciens LAM0015T isolated from saline sediment.</title>
        <authorList>
            <person name="Wang J.-L."/>
            <person name="He M.-X."/>
        </authorList>
    </citation>
    <scope>NUCLEOTIDE SEQUENCE [LARGE SCALE GENOMIC DNA]</scope>
    <source>
        <strain evidence="7 8">LAM0015</strain>
    </source>
</reference>
<proteinExistence type="predicted"/>
<protein>
    <submittedName>
        <fullName evidence="7">Helicase SNF2</fullName>
    </submittedName>
</protein>
<dbReference type="InterPro" id="IPR057342">
    <property type="entry name" value="DEXDc_RapA"/>
</dbReference>
<dbReference type="Pfam" id="PF00271">
    <property type="entry name" value="Helicase_C"/>
    <property type="match status" value="1"/>
</dbReference>
<keyword evidence="2" id="KW-0378">Hydrolase</keyword>
<dbReference type="InterPro" id="IPR000330">
    <property type="entry name" value="SNF2_N"/>
</dbReference>
<dbReference type="EMBL" id="CP013862">
    <property type="protein sequence ID" value="ALX50138.1"/>
    <property type="molecule type" value="Genomic_DNA"/>
</dbReference>
<dbReference type="Gene3D" id="3.40.50.300">
    <property type="entry name" value="P-loop containing nucleotide triphosphate hydrolases"/>
    <property type="match status" value="1"/>
</dbReference>
<dbReference type="STRING" id="1472767.AOX59_17070"/>
<dbReference type="PANTHER" id="PTHR10799">
    <property type="entry name" value="SNF2/RAD54 HELICASE FAMILY"/>
    <property type="match status" value="1"/>
</dbReference>
<evidence type="ECO:0000256" key="4">
    <source>
        <dbReference type="ARBA" id="ARBA00022840"/>
    </source>
</evidence>
<keyword evidence="1" id="KW-0547">Nucleotide-binding</keyword>
<name>A0A0U4GBP0_9BACI</name>
<dbReference type="SMART" id="SM00490">
    <property type="entry name" value="HELICc"/>
    <property type="match status" value="1"/>
</dbReference>
<evidence type="ECO:0000256" key="2">
    <source>
        <dbReference type="ARBA" id="ARBA00022801"/>
    </source>
</evidence>
<dbReference type="InterPro" id="IPR038718">
    <property type="entry name" value="SNF2-like_sf"/>
</dbReference>
<dbReference type="GO" id="GO:0016787">
    <property type="term" value="F:hydrolase activity"/>
    <property type="evidence" value="ECO:0007669"/>
    <property type="project" value="UniProtKB-KW"/>
</dbReference>
<keyword evidence="8" id="KW-1185">Reference proteome</keyword>
<gene>
    <name evidence="7" type="ORF">AOX59_17070</name>
</gene>
<evidence type="ECO:0000259" key="5">
    <source>
        <dbReference type="PROSITE" id="PS51192"/>
    </source>
</evidence>
<dbReference type="PROSITE" id="PS51192">
    <property type="entry name" value="HELICASE_ATP_BIND_1"/>
    <property type="match status" value="1"/>
</dbReference>
<dbReference type="Proteomes" id="UP000050331">
    <property type="component" value="Chromosome"/>
</dbReference>
<dbReference type="AlphaFoldDB" id="A0A0U4GBP0"/>
<dbReference type="SMART" id="SM00487">
    <property type="entry name" value="DEXDc"/>
    <property type="match status" value="1"/>
</dbReference>
<dbReference type="Gene3D" id="3.40.50.10810">
    <property type="entry name" value="Tandem AAA-ATPase domain"/>
    <property type="match status" value="1"/>
</dbReference>
<dbReference type="CDD" id="cd18011">
    <property type="entry name" value="DEXDc_RapA"/>
    <property type="match status" value="1"/>
</dbReference>
<keyword evidence="3 7" id="KW-0347">Helicase</keyword>
<evidence type="ECO:0000256" key="1">
    <source>
        <dbReference type="ARBA" id="ARBA00022741"/>
    </source>
</evidence>
<dbReference type="SUPFAM" id="SSF52540">
    <property type="entry name" value="P-loop containing nucleoside triphosphate hydrolases"/>
    <property type="match status" value="2"/>
</dbReference>
<dbReference type="InterPro" id="IPR014001">
    <property type="entry name" value="Helicase_ATP-bd"/>
</dbReference>
<feature type="domain" description="Helicase C-terminal" evidence="6">
    <location>
        <begin position="476"/>
        <end position="621"/>
    </location>
</feature>
<dbReference type="InterPro" id="IPR027417">
    <property type="entry name" value="P-loop_NTPase"/>
</dbReference>
<dbReference type="PROSITE" id="PS51194">
    <property type="entry name" value="HELICASE_CTER"/>
    <property type="match status" value="1"/>
</dbReference>
<dbReference type="CDD" id="cd18793">
    <property type="entry name" value="SF2_C_SNF"/>
    <property type="match status" value="1"/>
</dbReference>
<dbReference type="InterPro" id="IPR001650">
    <property type="entry name" value="Helicase_C-like"/>
</dbReference>
<evidence type="ECO:0000313" key="7">
    <source>
        <dbReference type="EMBL" id="ALX50138.1"/>
    </source>
</evidence>
<dbReference type="KEGG" id="lao:AOX59_17070"/>
<dbReference type="GO" id="GO:0005524">
    <property type="term" value="F:ATP binding"/>
    <property type="evidence" value="ECO:0007669"/>
    <property type="project" value="UniProtKB-KW"/>
</dbReference>